<evidence type="ECO:0000313" key="2">
    <source>
        <dbReference type="Proteomes" id="UP001163203"/>
    </source>
</evidence>
<dbReference type="RefSeq" id="WP_268757808.1">
    <property type="nucleotide sequence ID" value="NZ_CP113836.1"/>
</dbReference>
<accession>A0ABY7B5V8</accession>
<organism evidence="1 2">
    <name type="scientific">Amycolatopsis cynarae</name>
    <dbReference type="NCBI Taxonomy" id="2995223"/>
    <lineage>
        <taxon>Bacteria</taxon>
        <taxon>Bacillati</taxon>
        <taxon>Actinomycetota</taxon>
        <taxon>Actinomycetes</taxon>
        <taxon>Pseudonocardiales</taxon>
        <taxon>Pseudonocardiaceae</taxon>
        <taxon>Amycolatopsis</taxon>
    </lineage>
</organism>
<name>A0ABY7B5V8_9PSEU</name>
<evidence type="ECO:0000313" key="1">
    <source>
        <dbReference type="EMBL" id="WAL67714.1"/>
    </source>
</evidence>
<keyword evidence="2" id="KW-1185">Reference proteome</keyword>
<reference evidence="1" key="1">
    <citation type="submission" date="2022-11" db="EMBL/GenBank/DDBJ databases">
        <authorList>
            <person name="Mo P."/>
        </authorList>
    </citation>
    <scope>NUCLEOTIDE SEQUENCE</scope>
    <source>
        <strain evidence="1">HUAS 11-8</strain>
    </source>
</reference>
<gene>
    <name evidence="1" type="ORF">ORV05_08030</name>
</gene>
<proteinExistence type="predicted"/>
<dbReference type="EMBL" id="CP113836">
    <property type="protein sequence ID" value="WAL67714.1"/>
    <property type="molecule type" value="Genomic_DNA"/>
</dbReference>
<sequence length="67" mass="7118">MTVTVTGTITGPLFVTKPTVLALGQQVTVTINVDAFATVAWRKVFSYLAAELRSGDIAASSPPPRRK</sequence>
<protein>
    <submittedName>
        <fullName evidence="1">Uncharacterized protein</fullName>
    </submittedName>
</protein>
<dbReference type="Proteomes" id="UP001163203">
    <property type="component" value="Chromosome"/>
</dbReference>